<reference evidence="14 15" key="1">
    <citation type="submission" date="2024-03" db="EMBL/GenBank/DDBJ databases">
        <title>Adaptation during the transition from Ophiocordyceps entomopathogen to insect associate is accompanied by gene loss and intensified selection.</title>
        <authorList>
            <person name="Ward C.M."/>
            <person name="Onetto C.A."/>
            <person name="Borneman A.R."/>
        </authorList>
    </citation>
    <scope>NUCLEOTIDE SEQUENCE [LARGE SCALE GENOMIC DNA]</scope>
    <source>
        <strain evidence="14">AWRI1</strain>
        <tissue evidence="14">Single Adult Female</tissue>
    </source>
</reference>
<gene>
    <name evidence="14" type="ORF">V9T40_012049</name>
</gene>
<dbReference type="EMBL" id="JBBCAQ010000036">
    <property type="protein sequence ID" value="KAK7575763.1"/>
    <property type="molecule type" value="Genomic_DNA"/>
</dbReference>
<evidence type="ECO:0000313" key="15">
    <source>
        <dbReference type="Proteomes" id="UP001367676"/>
    </source>
</evidence>
<dbReference type="GO" id="GO:0005737">
    <property type="term" value="C:cytoplasm"/>
    <property type="evidence" value="ECO:0007669"/>
    <property type="project" value="UniProtKB-SubCell"/>
</dbReference>
<keyword evidence="6" id="KW-0597">Phosphoprotein</keyword>
<evidence type="ECO:0000256" key="2">
    <source>
        <dbReference type="ARBA" id="ARBA00004496"/>
    </source>
</evidence>
<dbReference type="InterPro" id="IPR005845">
    <property type="entry name" value="A-D-PHexomutase_a/b/a-II"/>
</dbReference>
<dbReference type="PRINTS" id="PR00509">
    <property type="entry name" value="PGMPMM"/>
</dbReference>
<sequence>MGLPQELVDALKKWTTYNKEKQFSEEFLQLLQECDEKKLKSMFLSRLEFGTAGLRGRMGAGFARMNDVVVIQAAQGLLAYVLKTFPDAKEKGVLIGYDGRHLSKRFAELSAAVFLTSEVPVYLFSDLVPTPFVPFGINLFHVAVGIMVTASHNPKEDNGYKVYWENAAQIISPHDKGISTCIMENLEPRESSWNTSIISSHKLLKDPLPRVLEAYLKRRTDLVYDLKMNEDSNFSFTYTAMHGVGYKYVQEVFKALKLKPVVPVVEQVKPDPEFPTVKFPNPEEGKSALNLAFATAEKNNSNLILANDPDADRFAVAERLKDTKKWKIFTGNETGTLLGWWLLEDYKQKNPQKKDLSDVYFISSTVSSKILQTVAKVENMSFIETLTGFKWMGNVAHDLMKEGKTVLFAFEESIGFMCDTECLDKDGVSAAAKMAELVIYLEKSGLTINDKLNEIYAKYGQHLYASSYYFCYDPELITKIFNRIRTWNGESKKYPESIGNGKFTISVIRDLTDGYDSSMPDNKPILPVSKSSQMITFTFDNGFICTIRTSGTEPKIKYYSELISSPKETDIEKLKSLLNEMVEMVIEEFLQPKLNNLTPKSD</sequence>
<dbReference type="InterPro" id="IPR016055">
    <property type="entry name" value="A-D-PHexomutase_a/b/a-I/II/III"/>
</dbReference>
<evidence type="ECO:0000256" key="4">
    <source>
        <dbReference type="ARBA" id="ARBA00022490"/>
    </source>
</evidence>
<evidence type="ECO:0000256" key="9">
    <source>
        <dbReference type="ARBA" id="ARBA00023235"/>
    </source>
</evidence>
<dbReference type="Pfam" id="PF02878">
    <property type="entry name" value="PGM_PMM_I"/>
    <property type="match status" value="1"/>
</dbReference>
<dbReference type="FunFam" id="3.40.120.10:FF:000017">
    <property type="entry name" value="glucose 1,6-bisphosphate synthase"/>
    <property type="match status" value="1"/>
</dbReference>
<dbReference type="GO" id="GO:0000287">
    <property type="term" value="F:magnesium ion binding"/>
    <property type="evidence" value="ECO:0007669"/>
    <property type="project" value="InterPro"/>
</dbReference>
<evidence type="ECO:0000256" key="5">
    <source>
        <dbReference type="ARBA" id="ARBA00022526"/>
    </source>
</evidence>
<dbReference type="InterPro" id="IPR016066">
    <property type="entry name" value="A-D-PHexomutase_CS"/>
</dbReference>
<comment type="similarity">
    <text evidence="3">Belongs to the phosphohexose mutase family.</text>
</comment>
<evidence type="ECO:0000256" key="10">
    <source>
        <dbReference type="ARBA" id="ARBA00023277"/>
    </source>
</evidence>
<dbReference type="InterPro" id="IPR036900">
    <property type="entry name" value="A-D-PHexomutase_C_sf"/>
</dbReference>
<feature type="domain" description="Alpha-D-phosphohexomutase alpha/beta/alpha" evidence="11">
    <location>
        <begin position="47"/>
        <end position="185"/>
    </location>
</feature>
<dbReference type="AlphaFoldDB" id="A0AAN9Y048"/>
<dbReference type="Proteomes" id="UP001367676">
    <property type="component" value="Unassembled WGS sequence"/>
</dbReference>
<evidence type="ECO:0000313" key="14">
    <source>
        <dbReference type="EMBL" id="KAK7575763.1"/>
    </source>
</evidence>
<dbReference type="GO" id="GO:0006166">
    <property type="term" value="P:purine ribonucleoside salvage"/>
    <property type="evidence" value="ECO:0007669"/>
    <property type="project" value="TreeGrafter"/>
</dbReference>
<dbReference type="PANTHER" id="PTHR45745:SF1">
    <property type="entry name" value="PHOSPHOGLUCOMUTASE 2B-RELATED"/>
    <property type="match status" value="1"/>
</dbReference>
<evidence type="ECO:0000259" key="12">
    <source>
        <dbReference type="Pfam" id="PF02879"/>
    </source>
</evidence>
<dbReference type="PANTHER" id="PTHR45745">
    <property type="entry name" value="PHOSPHOMANNOMUTASE 45A"/>
    <property type="match status" value="1"/>
</dbReference>
<keyword evidence="5" id="KW-0313">Glucose metabolism</keyword>
<dbReference type="CDD" id="cd05799">
    <property type="entry name" value="PGM2"/>
    <property type="match status" value="1"/>
</dbReference>
<feature type="domain" description="Alpha-D-phosphohexomutase alpha/beta/alpha" evidence="12">
    <location>
        <begin position="214"/>
        <end position="318"/>
    </location>
</feature>
<dbReference type="Pfam" id="PF02880">
    <property type="entry name" value="PGM_PMM_III"/>
    <property type="match status" value="1"/>
</dbReference>
<dbReference type="Gene3D" id="3.40.120.10">
    <property type="entry name" value="Alpha-D-Glucose-1,6-Bisphosphate, subunit A, domain 3"/>
    <property type="match status" value="3"/>
</dbReference>
<protein>
    <recommendedName>
        <fullName evidence="16">Phosphoglucomutase-2</fullName>
    </recommendedName>
</protein>
<keyword evidence="8" id="KW-0460">Magnesium</keyword>
<evidence type="ECO:0000256" key="3">
    <source>
        <dbReference type="ARBA" id="ARBA00010231"/>
    </source>
</evidence>
<organism evidence="14 15">
    <name type="scientific">Parthenolecanium corni</name>
    <dbReference type="NCBI Taxonomy" id="536013"/>
    <lineage>
        <taxon>Eukaryota</taxon>
        <taxon>Metazoa</taxon>
        <taxon>Ecdysozoa</taxon>
        <taxon>Arthropoda</taxon>
        <taxon>Hexapoda</taxon>
        <taxon>Insecta</taxon>
        <taxon>Pterygota</taxon>
        <taxon>Neoptera</taxon>
        <taxon>Paraneoptera</taxon>
        <taxon>Hemiptera</taxon>
        <taxon>Sternorrhyncha</taxon>
        <taxon>Coccoidea</taxon>
        <taxon>Coccidae</taxon>
        <taxon>Parthenolecanium</taxon>
    </lineage>
</organism>
<dbReference type="GO" id="GO:0006006">
    <property type="term" value="P:glucose metabolic process"/>
    <property type="evidence" value="ECO:0007669"/>
    <property type="project" value="UniProtKB-KW"/>
</dbReference>
<keyword evidence="10" id="KW-0119">Carbohydrate metabolism</keyword>
<dbReference type="GO" id="GO:0005634">
    <property type="term" value="C:nucleus"/>
    <property type="evidence" value="ECO:0007669"/>
    <property type="project" value="TreeGrafter"/>
</dbReference>
<evidence type="ECO:0000259" key="13">
    <source>
        <dbReference type="Pfam" id="PF02880"/>
    </source>
</evidence>
<keyword evidence="9" id="KW-0413">Isomerase</keyword>
<accession>A0AAN9Y048</accession>
<evidence type="ECO:0000256" key="8">
    <source>
        <dbReference type="ARBA" id="ARBA00022842"/>
    </source>
</evidence>
<evidence type="ECO:0008006" key="16">
    <source>
        <dbReference type="Google" id="ProtNLM"/>
    </source>
</evidence>
<dbReference type="InterPro" id="IPR005841">
    <property type="entry name" value="Alpha-D-phosphohexomutase_SF"/>
</dbReference>
<keyword evidence="4" id="KW-0963">Cytoplasm</keyword>
<evidence type="ECO:0000259" key="11">
    <source>
        <dbReference type="Pfam" id="PF02878"/>
    </source>
</evidence>
<comment type="cofactor">
    <cofactor evidence="1">
        <name>Mg(2+)</name>
        <dbReference type="ChEBI" id="CHEBI:18420"/>
    </cofactor>
</comment>
<dbReference type="InterPro" id="IPR005846">
    <property type="entry name" value="A-D-PHexomutase_a/b/a-III"/>
</dbReference>
<evidence type="ECO:0000256" key="7">
    <source>
        <dbReference type="ARBA" id="ARBA00022723"/>
    </source>
</evidence>
<feature type="domain" description="Alpha-D-phosphohexomutase alpha/beta/alpha" evidence="13">
    <location>
        <begin position="331"/>
        <end position="459"/>
    </location>
</feature>
<dbReference type="Gene3D" id="3.30.310.50">
    <property type="entry name" value="Alpha-D-phosphohexomutase, C-terminal domain"/>
    <property type="match status" value="1"/>
</dbReference>
<proteinExistence type="inferred from homology"/>
<comment type="subcellular location">
    <subcellularLocation>
        <location evidence="2">Cytoplasm</location>
    </subcellularLocation>
</comment>
<dbReference type="PROSITE" id="PS00710">
    <property type="entry name" value="PGM_PMM"/>
    <property type="match status" value="1"/>
</dbReference>
<keyword evidence="15" id="KW-1185">Reference proteome</keyword>
<evidence type="ECO:0000256" key="1">
    <source>
        <dbReference type="ARBA" id="ARBA00001946"/>
    </source>
</evidence>
<dbReference type="SUPFAM" id="SSF53738">
    <property type="entry name" value="Phosphoglucomutase, first 3 domains"/>
    <property type="match status" value="3"/>
</dbReference>
<dbReference type="Pfam" id="PF02879">
    <property type="entry name" value="PGM_PMM_II"/>
    <property type="match status" value="1"/>
</dbReference>
<name>A0AAN9Y048_9HEMI</name>
<comment type="caution">
    <text evidence="14">The sequence shown here is derived from an EMBL/GenBank/DDBJ whole genome shotgun (WGS) entry which is preliminary data.</text>
</comment>
<keyword evidence="7" id="KW-0479">Metal-binding</keyword>
<dbReference type="FunFam" id="3.40.120.10:FF:000035">
    <property type="entry name" value="Pgm3p"/>
    <property type="match status" value="1"/>
</dbReference>
<dbReference type="GO" id="GO:0008973">
    <property type="term" value="F:phosphopentomutase activity"/>
    <property type="evidence" value="ECO:0007669"/>
    <property type="project" value="TreeGrafter"/>
</dbReference>
<dbReference type="InterPro" id="IPR005844">
    <property type="entry name" value="A-D-PHexomutase_a/b/a-I"/>
</dbReference>
<dbReference type="SUPFAM" id="SSF55957">
    <property type="entry name" value="Phosphoglucomutase, C-terminal domain"/>
    <property type="match status" value="1"/>
</dbReference>
<evidence type="ECO:0000256" key="6">
    <source>
        <dbReference type="ARBA" id="ARBA00022553"/>
    </source>
</evidence>